<protein>
    <submittedName>
        <fullName evidence="2">Uncharacterized protein</fullName>
    </submittedName>
</protein>
<keyword evidence="3" id="KW-1185">Reference proteome</keyword>
<dbReference type="AlphaFoldDB" id="A0A1C4WSS3"/>
<dbReference type="Proteomes" id="UP000198242">
    <property type="component" value="Chromosome I"/>
</dbReference>
<gene>
    <name evidence="2" type="ORF">GA0074695_2700</name>
</gene>
<evidence type="ECO:0000313" key="2">
    <source>
        <dbReference type="EMBL" id="SCE98911.1"/>
    </source>
</evidence>
<dbReference type="OrthoDB" id="9959718at2"/>
<organism evidence="2 3">
    <name type="scientific">Micromonospora viridifaciens</name>
    <dbReference type="NCBI Taxonomy" id="1881"/>
    <lineage>
        <taxon>Bacteria</taxon>
        <taxon>Bacillati</taxon>
        <taxon>Actinomycetota</taxon>
        <taxon>Actinomycetes</taxon>
        <taxon>Micromonosporales</taxon>
        <taxon>Micromonosporaceae</taxon>
        <taxon>Micromonospora</taxon>
    </lineage>
</organism>
<sequence>MTRVRTLLTAAVTTTALTVAGCADDRAGGSGEASARGISPSATTATSAPTAPLTSRPSTSPSSETPRAGNTRKASQTNPPPDDRTGDLVPGRRTINGTVERAGDWIVLRTGDATWALLGRRAQALRVGSTATVTGTAARRPAGCPADHALSVYRAR</sequence>
<evidence type="ECO:0000256" key="1">
    <source>
        <dbReference type="SAM" id="MobiDB-lite"/>
    </source>
</evidence>
<feature type="region of interest" description="Disordered" evidence="1">
    <location>
        <begin position="23"/>
        <end position="96"/>
    </location>
</feature>
<dbReference type="RefSeq" id="WP_157744420.1">
    <property type="nucleotide sequence ID" value="NZ_LT607411.1"/>
</dbReference>
<proteinExistence type="predicted"/>
<accession>A0A1C4WSS3</accession>
<dbReference type="PROSITE" id="PS51257">
    <property type="entry name" value="PROKAR_LIPOPROTEIN"/>
    <property type="match status" value="1"/>
</dbReference>
<evidence type="ECO:0000313" key="3">
    <source>
        <dbReference type="Proteomes" id="UP000198242"/>
    </source>
</evidence>
<reference evidence="3" key="1">
    <citation type="submission" date="2016-06" db="EMBL/GenBank/DDBJ databases">
        <authorList>
            <person name="Varghese N."/>
            <person name="Submissions Spin"/>
        </authorList>
    </citation>
    <scope>NUCLEOTIDE SEQUENCE [LARGE SCALE GENOMIC DNA]</scope>
    <source>
        <strain evidence="3">DSM 43909</strain>
    </source>
</reference>
<feature type="compositionally biased region" description="Low complexity" evidence="1">
    <location>
        <begin position="32"/>
        <end position="68"/>
    </location>
</feature>
<dbReference type="EMBL" id="LT607411">
    <property type="protein sequence ID" value="SCE98911.1"/>
    <property type="molecule type" value="Genomic_DNA"/>
</dbReference>
<name>A0A1C4WSS3_MICVI</name>